<feature type="transmembrane region" description="Helical" evidence="1">
    <location>
        <begin position="12"/>
        <end position="33"/>
    </location>
</feature>
<keyword evidence="3" id="KW-1185">Reference proteome</keyword>
<accession>A0A3P7DBN6</accession>
<protein>
    <submittedName>
        <fullName evidence="2">Uncharacterized protein</fullName>
    </submittedName>
</protein>
<gene>
    <name evidence="2" type="ORF">WBA_LOCUS696</name>
</gene>
<name>A0A3P7DBN6_WUCBA</name>
<organism evidence="2 3">
    <name type="scientific">Wuchereria bancrofti</name>
    <dbReference type="NCBI Taxonomy" id="6293"/>
    <lineage>
        <taxon>Eukaryota</taxon>
        <taxon>Metazoa</taxon>
        <taxon>Ecdysozoa</taxon>
        <taxon>Nematoda</taxon>
        <taxon>Chromadorea</taxon>
        <taxon>Rhabditida</taxon>
        <taxon>Spirurina</taxon>
        <taxon>Spiruromorpha</taxon>
        <taxon>Filarioidea</taxon>
        <taxon>Onchocercidae</taxon>
        <taxon>Wuchereria</taxon>
    </lineage>
</organism>
<dbReference type="AlphaFoldDB" id="A0A3P7DBN6"/>
<keyword evidence="1" id="KW-0812">Transmembrane</keyword>
<dbReference type="InParanoid" id="A0A3P7DBN6"/>
<keyword evidence="1" id="KW-1133">Transmembrane helix</keyword>
<keyword evidence="1" id="KW-0472">Membrane</keyword>
<proteinExistence type="predicted"/>
<dbReference type="Proteomes" id="UP000270924">
    <property type="component" value="Unassembled WGS sequence"/>
</dbReference>
<evidence type="ECO:0000313" key="3">
    <source>
        <dbReference type="Proteomes" id="UP000270924"/>
    </source>
</evidence>
<reference evidence="2 3" key="1">
    <citation type="submission" date="2018-11" db="EMBL/GenBank/DDBJ databases">
        <authorList>
            <consortium name="Pathogen Informatics"/>
        </authorList>
    </citation>
    <scope>NUCLEOTIDE SEQUENCE [LARGE SCALE GENOMIC DNA]</scope>
</reference>
<dbReference type="EMBL" id="UYWW01000110">
    <property type="protein sequence ID" value="VDM07310.1"/>
    <property type="molecule type" value="Genomic_DNA"/>
</dbReference>
<evidence type="ECO:0000256" key="1">
    <source>
        <dbReference type="SAM" id="Phobius"/>
    </source>
</evidence>
<evidence type="ECO:0000313" key="2">
    <source>
        <dbReference type="EMBL" id="VDM07310.1"/>
    </source>
</evidence>
<sequence>MHSNLLNGEKLGGIHVFIPLIAVLFIVATLYFGRNSENKSKPQKTATELSLKKIFVFKVASPQKMEADHI</sequence>